<sequence>MMDIDFVPLQEEDLEQVIKIEQCSFPTPWSKQAFISEIYDNSLSYYCVGKLDGQVIAYGGMWIIIDEAHVTNIAVHPDYRGRKIGENLLLHLIVQGIMRGALRMTLEVRPSNLSAQKLYQRMGFEAAGLRRGYYTDTKEDAIIMWKTLVEKFTED</sequence>
<dbReference type="GO" id="GO:0005840">
    <property type="term" value="C:ribosome"/>
    <property type="evidence" value="ECO:0007669"/>
    <property type="project" value="UniProtKB-KW"/>
</dbReference>
<dbReference type="PROSITE" id="PS51186">
    <property type="entry name" value="GNAT"/>
    <property type="match status" value="1"/>
</dbReference>
<keyword evidence="5" id="KW-0689">Ribosomal protein</keyword>
<organism evidence="5 6">
    <name type="scientific">Dehalobacterium formicoaceticum</name>
    <dbReference type="NCBI Taxonomy" id="51515"/>
    <lineage>
        <taxon>Bacteria</taxon>
        <taxon>Bacillati</taxon>
        <taxon>Bacillota</taxon>
        <taxon>Clostridia</taxon>
        <taxon>Eubacteriales</taxon>
        <taxon>Peptococcaceae</taxon>
        <taxon>Dehalobacterium</taxon>
    </lineage>
</organism>
<dbReference type="GO" id="GO:0008999">
    <property type="term" value="F:protein-N-terminal-alanine acetyltransferase activity"/>
    <property type="evidence" value="ECO:0007669"/>
    <property type="project" value="UniProtKB-EC"/>
</dbReference>
<evidence type="ECO:0000256" key="1">
    <source>
        <dbReference type="ARBA" id="ARBA00022679"/>
    </source>
</evidence>
<dbReference type="PANTHER" id="PTHR42919">
    <property type="entry name" value="N-ALPHA-ACETYLTRANSFERASE"/>
    <property type="match status" value="1"/>
</dbReference>
<comment type="caution">
    <text evidence="5">The sequence shown here is derived from an EMBL/GenBank/DDBJ whole genome shotgun (WGS) entry which is preliminary data.</text>
</comment>
<keyword evidence="2 5" id="KW-0012">Acyltransferase</keyword>
<dbReference type="EMBL" id="JANPWE010000002">
    <property type="protein sequence ID" value="MCR6545049.1"/>
    <property type="molecule type" value="Genomic_DNA"/>
</dbReference>
<dbReference type="Pfam" id="PF00583">
    <property type="entry name" value="Acetyltransf_1"/>
    <property type="match status" value="1"/>
</dbReference>
<feature type="domain" description="N-acetyltransferase" evidence="4">
    <location>
        <begin position="4"/>
        <end position="149"/>
    </location>
</feature>
<dbReference type="Gene3D" id="3.40.630.30">
    <property type="match status" value="1"/>
</dbReference>
<protein>
    <recommendedName>
        <fullName evidence="3">[Ribosomal protein bS18]-alanine N-acetyltransferase</fullName>
        <ecNumber evidence="3">2.3.1.266</ecNumber>
    </recommendedName>
</protein>
<dbReference type="PANTHER" id="PTHR42919:SF8">
    <property type="entry name" value="N-ALPHA-ACETYLTRANSFERASE 50"/>
    <property type="match status" value="1"/>
</dbReference>
<dbReference type="EC" id="2.3.1.266" evidence="3"/>
<keyword evidence="6" id="KW-1185">Reference proteome</keyword>
<evidence type="ECO:0000313" key="5">
    <source>
        <dbReference type="EMBL" id="MCR6545049.1"/>
    </source>
</evidence>
<dbReference type="CDD" id="cd04301">
    <property type="entry name" value="NAT_SF"/>
    <property type="match status" value="1"/>
</dbReference>
<evidence type="ECO:0000259" key="4">
    <source>
        <dbReference type="PROSITE" id="PS51186"/>
    </source>
</evidence>
<comment type="similarity">
    <text evidence="3">Belongs to the acetyltransferase family. RimI subfamily.</text>
</comment>
<comment type="subcellular location">
    <subcellularLocation>
        <location evidence="3">Cytoplasm</location>
    </subcellularLocation>
</comment>
<comment type="catalytic activity">
    <reaction evidence="3">
        <text>N-terminal L-alanyl-[ribosomal protein bS18] + acetyl-CoA = N-terminal N(alpha)-acetyl-L-alanyl-[ribosomal protein bS18] + CoA + H(+)</text>
        <dbReference type="Rhea" id="RHEA:43756"/>
        <dbReference type="Rhea" id="RHEA-COMP:10676"/>
        <dbReference type="Rhea" id="RHEA-COMP:10677"/>
        <dbReference type="ChEBI" id="CHEBI:15378"/>
        <dbReference type="ChEBI" id="CHEBI:57287"/>
        <dbReference type="ChEBI" id="CHEBI:57288"/>
        <dbReference type="ChEBI" id="CHEBI:64718"/>
        <dbReference type="ChEBI" id="CHEBI:83683"/>
        <dbReference type="EC" id="2.3.1.266"/>
    </reaction>
</comment>
<evidence type="ECO:0000256" key="3">
    <source>
        <dbReference type="RuleBase" id="RU363094"/>
    </source>
</evidence>
<keyword evidence="1 5" id="KW-0808">Transferase</keyword>
<keyword evidence="5" id="KW-0687">Ribonucleoprotein</keyword>
<proteinExistence type="inferred from homology"/>
<dbReference type="InterPro" id="IPR016181">
    <property type="entry name" value="Acyl_CoA_acyltransferase"/>
</dbReference>
<dbReference type="Proteomes" id="UP001524944">
    <property type="component" value="Unassembled WGS sequence"/>
</dbReference>
<dbReference type="InterPro" id="IPR051556">
    <property type="entry name" value="N-term/lysine_N-AcTrnsfr"/>
</dbReference>
<gene>
    <name evidence="5" type="primary">rimI</name>
    <name evidence="5" type="ORF">NVS47_05895</name>
</gene>
<dbReference type="SUPFAM" id="SSF55729">
    <property type="entry name" value="Acyl-CoA N-acyltransferases (Nat)"/>
    <property type="match status" value="1"/>
</dbReference>
<keyword evidence="3" id="KW-0963">Cytoplasm</keyword>
<dbReference type="InterPro" id="IPR000182">
    <property type="entry name" value="GNAT_dom"/>
</dbReference>
<dbReference type="InterPro" id="IPR006464">
    <property type="entry name" value="AcTrfase_RimI/Ard1"/>
</dbReference>
<accession>A0ABT1Y554</accession>
<evidence type="ECO:0000256" key="2">
    <source>
        <dbReference type="ARBA" id="ARBA00023315"/>
    </source>
</evidence>
<dbReference type="NCBIfam" id="TIGR01575">
    <property type="entry name" value="rimI"/>
    <property type="match status" value="1"/>
</dbReference>
<comment type="function">
    <text evidence="3">Acetylates the N-terminal alanine of ribosomal protein bS18.</text>
</comment>
<name>A0ABT1Y554_9FIRM</name>
<evidence type="ECO:0000313" key="6">
    <source>
        <dbReference type="Proteomes" id="UP001524944"/>
    </source>
</evidence>
<reference evidence="5 6" key="1">
    <citation type="submission" date="2022-08" db="EMBL/GenBank/DDBJ databases">
        <title>Proteogenomics of the novel Dehalobacterium formicoaceticum strain EZ94 highlights a key role of methyltransferases during anaerobic dichloromethane degradation.</title>
        <authorList>
            <person name="Wasmund K."/>
        </authorList>
    </citation>
    <scope>NUCLEOTIDE SEQUENCE [LARGE SCALE GENOMIC DNA]</scope>
    <source>
        <strain evidence="5 6">EZ94</strain>
    </source>
</reference>